<dbReference type="GO" id="GO:0005829">
    <property type="term" value="C:cytosol"/>
    <property type="evidence" value="ECO:0007669"/>
    <property type="project" value="TreeGrafter"/>
</dbReference>
<dbReference type="GO" id="GO:0005524">
    <property type="term" value="F:ATP binding"/>
    <property type="evidence" value="ECO:0007669"/>
    <property type="project" value="UniProtKB-UniRule"/>
</dbReference>
<dbReference type="SMART" id="SM00133">
    <property type="entry name" value="S_TK_X"/>
    <property type="match status" value="1"/>
</dbReference>
<name>A0AAD5UJN8_9FUNG</name>
<reference evidence="14" key="1">
    <citation type="submission" date="2020-05" db="EMBL/GenBank/DDBJ databases">
        <title>Phylogenomic resolution of chytrid fungi.</title>
        <authorList>
            <person name="Stajich J.E."/>
            <person name="Amses K."/>
            <person name="Simmons R."/>
            <person name="Seto K."/>
            <person name="Myers J."/>
            <person name="Bonds A."/>
            <person name="Quandt C.A."/>
            <person name="Barry K."/>
            <person name="Liu P."/>
            <person name="Grigoriev I."/>
            <person name="Longcore J.E."/>
            <person name="James T.Y."/>
        </authorList>
    </citation>
    <scope>NUCLEOTIDE SEQUENCE</scope>
    <source>
        <strain evidence="14">PLAUS21</strain>
    </source>
</reference>
<evidence type="ECO:0000259" key="12">
    <source>
        <dbReference type="PROSITE" id="PS50011"/>
    </source>
</evidence>
<protein>
    <recommendedName>
        <fullName evidence="1">cAMP-dependent protein kinase</fullName>
        <ecNumber evidence="1">2.7.11.11</ecNumber>
    </recommendedName>
</protein>
<keyword evidence="4 9" id="KW-0547">Nucleotide-binding</keyword>
<keyword evidence="15" id="KW-1185">Reference proteome</keyword>
<evidence type="ECO:0000256" key="7">
    <source>
        <dbReference type="ARBA" id="ARBA00047292"/>
    </source>
</evidence>
<evidence type="ECO:0000256" key="9">
    <source>
        <dbReference type="PROSITE-ProRule" id="PRU10141"/>
    </source>
</evidence>
<feature type="domain" description="AGC-kinase C-terminal" evidence="13">
    <location>
        <begin position="917"/>
        <end position="971"/>
    </location>
</feature>
<dbReference type="FunFam" id="3.30.200.20:FF:000005">
    <property type="entry name" value="cAMP-dependent protein kinase catalytic subunit"/>
    <property type="match status" value="1"/>
</dbReference>
<evidence type="ECO:0000256" key="11">
    <source>
        <dbReference type="SAM" id="MobiDB-lite"/>
    </source>
</evidence>
<dbReference type="Gene3D" id="1.10.510.10">
    <property type="entry name" value="Transferase(Phosphotransferase) domain 1"/>
    <property type="match status" value="1"/>
</dbReference>
<keyword evidence="3" id="KW-0808">Transferase</keyword>
<dbReference type="Pfam" id="PF08172">
    <property type="entry name" value="CASP_C"/>
    <property type="match status" value="2"/>
</dbReference>
<dbReference type="PANTHER" id="PTHR24353">
    <property type="entry name" value="CYCLIC NUCLEOTIDE-DEPENDENT PROTEIN KINASE"/>
    <property type="match status" value="1"/>
</dbReference>
<dbReference type="Pfam" id="PF25398">
    <property type="entry name" value="CUX1_N"/>
    <property type="match status" value="1"/>
</dbReference>
<dbReference type="Proteomes" id="UP001210925">
    <property type="component" value="Unassembled WGS sequence"/>
</dbReference>
<dbReference type="PANTHER" id="PTHR24353:SF153">
    <property type="entry name" value="CAMP-DEPENDENT PROTEIN KINASE CATALYTIC SUBUNIT 1"/>
    <property type="match status" value="1"/>
</dbReference>
<dbReference type="Gene3D" id="3.30.200.20">
    <property type="entry name" value="Phosphorylase Kinase, domain 1"/>
    <property type="match status" value="1"/>
</dbReference>
<evidence type="ECO:0000259" key="13">
    <source>
        <dbReference type="PROSITE" id="PS51285"/>
    </source>
</evidence>
<feature type="coiled-coil region" evidence="10">
    <location>
        <begin position="460"/>
        <end position="494"/>
    </location>
</feature>
<feature type="binding site" evidence="9">
    <location>
        <position position="691"/>
    </location>
    <ligand>
        <name>ATP</name>
        <dbReference type="ChEBI" id="CHEBI:30616"/>
    </ligand>
</feature>
<comment type="catalytic activity">
    <reaction evidence="7">
        <text>L-threonyl-[protein] + ATP = O-phospho-L-threonyl-[protein] + ADP + H(+)</text>
        <dbReference type="Rhea" id="RHEA:46608"/>
        <dbReference type="Rhea" id="RHEA-COMP:11060"/>
        <dbReference type="Rhea" id="RHEA-COMP:11605"/>
        <dbReference type="ChEBI" id="CHEBI:15378"/>
        <dbReference type="ChEBI" id="CHEBI:30013"/>
        <dbReference type="ChEBI" id="CHEBI:30616"/>
        <dbReference type="ChEBI" id="CHEBI:61977"/>
        <dbReference type="ChEBI" id="CHEBI:456216"/>
        <dbReference type="EC" id="2.7.11.11"/>
    </reaction>
</comment>
<gene>
    <name evidence="14" type="primary">PKA1_1</name>
    <name evidence="14" type="ORF">HK103_001450</name>
</gene>
<evidence type="ECO:0000256" key="10">
    <source>
        <dbReference type="SAM" id="Coils"/>
    </source>
</evidence>
<dbReference type="FunFam" id="1.10.510.10:FF:000005">
    <property type="entry name" value="cAMP-dependent protein kinase catalytic subunit alpha"/>
    <property type="match status" value="1"/>
</dbReference>
<dbReference type="InterPro" id="IPR057476">
    <property type="entry name" value="Cux_N"/>
</dbReference>
<dbReference type="InterPro" id="IPR000719">
    <property type="entry name" value="Prot_kinase_dom"/>
</dbReference>
<feature type="coiled-coil region" evidence="10">
    <location>
        <begin position="235"/>
        <end position="425"/>
    </location>
</feature>
<dbReference type="GO" id="GO:0006891">
    <property type="term" value="P:intra-Golgi vesicle-mediated transport"/>
    <property type="evidence" value="ECO:0007669"/>
    <property type="project" value="InterPro"/>
</dbReference>
<evidence type="ECO:0000313" key="14">
    <source>
        <dbReference type="EMBL" id="KAJ3259940.1"/>
    </source>
</evidence>
<evidence type="ECO:0000256" key="6">
    <source>
        <dbReference type="ARBA" id="ARBA00022840"/>
    </source>
</evidence>
<dbReference type="Pfam" id="PF00069">
    <property type="entry name" value="Pkinase"/>
    <property type="match status" value="1"/>
</dbReference>
<keyword evidence="2" id="KW-0723">Serine/threonine-protein kinase</keyword>
<dbReference type="InterPro" id="IPR008271">
    <property type="entry name" value="Ser/Thr_kinase_AS"/>
</dbReference>
<dbReference type="PROSITE" id="PS50011">
    <property type="entry name" value="PROTEIN_KINASE_DOM"/>
    <property type="match status" value="1"/>
</dbReference>
<feature type="domain" description="Protein kinase" evidence="12">
    <location>
        <begin position="662"/>
        <end position="916"/>
    </location>
</feature>
<keyword evidence="6 9" id="KW-0067">ATP-binding</keyword>
<dbReference type="PROSITE" id="PS51285">
    <property type="entry name" value="AGC_KINASE_CTER"/>
    <property type="match status" value="1"/>
</dbReference>
<evidence type="ECO:0000256" key="2">
    <source>
        <dbReference type="ARBA" id="ARBA00022527"/>
    </source>
</evidence>
<evidence type="ECO:0000256" key="4">
    <source>
        <dbReference type="ARBA" id="ARBA00022741"/>
    </source>
</evidence>
<evidence type="ECO:0000313" key="15">
    <source>
        <dbReference type="Proteomes" id="UP001210925"/>
    </source>
</evidence>
<dbReference type="InterPro" id="IPR011009">
    <property type="entry name" value="Kinase-like_dom_sf"/>
</dbReference>
<dbReference type="EMBL" id="JADGKB010000014">
    <property type="protein sequence ID" value="KAJ3259940.1"/>
    <property type="molecule type" value="Genomic_DNA"/>
</dbReference>
<feature type="compositionally biased region" description="Basic and acidic residues" evidence="11">
    <location>
        <begin position="962"/>
        <end position="971"/>
    </location>
</feature>
<accession>A0AAD5UJN8</accession>
<organism evidence="14 15">
    <name type="scientific">Boothiomyces macroporosus</name>
    <dbReference type="NCBI Taxonomy" id="261099"/>
    <lineage>
        <taxon>Eukaryota</taxon>
        <taxon>Fungi</taxon>
        <taxon>Fungi incertae sedis</taxon>
        <taxon>Chytridiomycota</taxon>
        <taxon>Chytridiomycota incertae sedis</taxon>
        <taxon>Chytridiomycetes</taxon>
        <taxon>Rhizophydiales</taxon>
        <taxon>Terramycetaceae</taxon>
        <taxon>Boothiomyces</taxon>
    </lineage>
</organism>
<keyword evidence="5 14" id="KW-0418">Kinase</keyword>
<evidence type="ECO:0000256" key="1">
    <source>
        <dbReference type="ARBA" id="ARBA00012444"/>
    </source>
</evidence>
<dbReference type="EC" id="2.7.11.11" evidence="1"/>
<keyword evidence="10" id="KW-0175">Coiled coil</keyword>
<sequence>MDSYEKAIDSWKAVNLTELQKQLDVQSLAVFQTQSSSLDSRKKLAEQTREFKKIPNPDQQQIKALLKEYQNEIDSINKRSKNAESAFLNLYKVFAEVADPYPILLELKNNSEQKNQLEELKTENRKLYKQIDDLNDKLMNDKKNESQITELKQQVHQYELLLESKVNEKVAELTMELKGEFDERIKIYKENEHSLNRQLGHLKDQMNLLKSNQELNSTMAVDTYNEDLALKLADMDILNLDLEKANAKNNTLQKEIIVLKNEVQKLSNQNALKEAQHEMENYKSQVQELESQINSIEKANKHDLEVYKVKITELERQVATKQVEIKQKETLLEEYSDYEEIKRELEIMKGVEIEQTDENLPLERMLLDKNKKMENENIALKNEMSTVNDALEKSRDLLSKLQFETKQKSSLIAKLEADIHRLNERTPHSPNEHLEQLMSDFNPTKTKNDSSIIPILTSQRDRYRQRYEESQLETRSLNQKISTLSDQINSLKQDNISLYEKLKYQESYVIDVDVNKYKQMYEERIDPFQQFKQKETKRASNLNTLEQIALEFTKLLVGNKYSRVIFVVYAAMLHLLVFVALWELMALESCKAKVPAVTESLSKLNVDPKTSPVAAPNPAANVAKPAGATQVPQSPVQSRATAQLPIPKGAKEKIKKLKIEDLEIRNTLGTGSFGRVHLVKYKPTGKHYAMKVLKKAEIIKLRQVEHTMNEKNILEQLDFPFLVKILGTFQDSNNLYLVLEYVQGGELFTYLRKSGRFPNHVARFYAAEVVMAFEYLHGKDIIYRDLKPENLLIDHLGHIKITDFGFAKFVPDVTWTLCGTPDYLAPEIIQSKGYGRAVDWWALGILIYEMIAGHPPFYDEDHFKLYEKILGCKLRFPSHFDPLAKDLVKRLLSPDLSKRFGNLKDGVQDIKHHKWFAGVDWDKLKNLEIPSPYVPKLSHEGDTSNFDVYPEDHEPYGATGPDPHRERFKDF</sequence>
<evidence type="ECO:0000256" key="5">
    <source>
        <dbReference type="ARBA" id="ARBA00022777"/>
    </source>
</evidence>
<feature type="region of interest" description="Disordered" evidence="11">
    <location>
        <begin position="948"/>
        <end position="971"/>
    </location>
</feature>
<dbReference type="GO" id="GO:0005952">
    <property type="term" value="C:cAMP-dependent protein kinase complex"/>
    <property type="evidence" value="ECO:0007669"/>
    <property type="project" value="TreeGrafter"/>
</dbReference>
<proteinExistence type="predicted"/>
<dbReference type="GO" id="GO:0005634">
    <property type="term" value="C:nucleus"/>
    <property type="evidence" value="ECO:0007669"/>
    <property type="project" value="TreeGrafter"/>
</dbReference>
<comment type="caution">
    <text evidence="14">The sequence shown here is derived from an EMBL/GenBank/DDBJ whole genome shotgun (WGS) entry which is preliminary data.</text>
</comment>
<evidence type="ECO:0000256" key="3">
    <source>
        <dbReference type="ARBA" id="ARBA00022679"/>
    </source>
</evidence>
<dbReference type="PROSITE" id="PS00107">
    <property type="entry name" value="PROTEIN_KINASE_ATP"/>
    <property type="match status" value="1"/>
</dbReference>
<dbReference type="InterPro" id="IPR012955">
    <property type="entry name" value="CASP_C"/>
</dbReference>
<dbReference type="InterPro" id="IPR000961">
    <property type="entry name" value="AGC-kinase_C"/>
</dbReference>
<dbReference type="PROSITE" id="PS00108">
    <property type="entry name" value="PROTEIN_KINASE_ST"/>
    <property type="match status" value="1"/>
</dbReference>
<dbReference type="InterPro" id="IPR017441">
    <property type="entry name" value="Protein_kinase_ATP_BS"/>
</dbReference>
<dbReference type="SUPFAM" id="SSF56112">
    <property type="entry name" value="Protein kinase-like (PK-like)"/>
    <property type="match status" value="1"/>
</dbReference>
<dbReference type="GO" id="GO:0000139">
    <property type="term" value="C:Golgi membrane"/>
    <property type="evidence" value="ECO:0007669"/>
    <property type="project" value="InterPro"/>
</dbReference>
<dbReference type="SMART" id="SM00220">
    <property type="entry name" value="S_TKc"/>
    <property type="match status" value="1"/>
</dbReference>
<dbReference type="CDD" id="cd05580">
    <property type="entry name" value="STKc_PKA_like"/>
    <property type="match status" value="1"/>
</dbReference>
<comment type="catalytic activity">
    <reaction evidence="8">
        <text>L-seryl-[protein] + ATP = O-phospho-L-seryl-[protein] + ADP + H(+)</text>
        <dbReference type="Rhea" id="RHEA:17989"/>
        <dbReference type="Rhea" id="RHEA-COMP:9863"/>
        <dbReference type="Rhea" id="RHEA-COMP:11604"/>
        <dbReference type="ChEBI" id="CHEBI:15378"/>
        <dbReference type="ChEBI" id="CHEBI:29999"/>
        <dbReference type="ChEBI" id="CHEBI:30616"/>
        <dbReference type="ChEBI" id="CHEBI:83421"/>
        <dbReference type="ChEBI" id="CHEBI:456216"/>
        <dbReference type="EC" id="2.7.11.11"/>
    </reaction>
</comment>
<dbReference type="AlphaFoldDB" id="A0AAD5UJN8"/>
<feature type="coiled-coil region" evidence="10">
    <location>
        <begin position="59"/>
        <end position="168"/>
    </location>
</feature>
<dbReference type="GO" id="GO:0004691">
    <property type="term" value="F:cAMP-dependent protein kinase activity"/>
    <property type="evidence" value="ECO:0007669"/>
    <property type="project" value="UniProtKB-EC"/>
</dbReference>
<evidence type="ECO:0000256" key="8">
    <source>
        <dbReference type="ARBA" id="ARBA00047454"/>
    </source>
</evidence>